<evidence type="ECO:0000256" key="1">
    <source>
        <dbReference type="ARBA" id="ARBA00009995"/>
    </source>
</evidence>
<dbReference type="Gene3D" id="3.40.50.2000">
    <property type="entry name" value="Glycogen Phosphorylase B"/>
    <property type="match status" value="3"/>
</dbReference>
<dbReference type="SUPFAM" id="SSF53756">
    <property type="entry name" value="UDP-Glycosyltransferase/glycogen phosphorylase"/>
    <property type="match status" value="1"/>
</dbReference>
<gene>
    <name evidence="2" type="ORF">SHERM_10681</name>
</gene>
<dbReference type="GO" id="GO:0035251">
    <property type="term" value="F:UDP-glucosyltransferase activity"/>
    <property type="evidence" value="ECO:0007669"/>
    <property type="project" value="InterPro"/>
</dbReference>
<evidence type="ECO:0000313" key="3">
    <source>
        <dbReference type="Proteomes" id="UP001153555"/>
    </source>
</evidence>
<dbReference type="EMBL" id="CACSLK010003174">
    <property type="protein sequence ID" value="CAA0808436.1"/>
    <property type="molecule type" value="Genomic_DNA"/>
</dbReference>
<reference evidence="2" key="1">
    <citation type="submission" date="2019-12" db="EMBL/GenBank/DDBJ databases">
        <authorList>
            <person name="Scholes J."/>
        </authorList>
    </citation>
    <scope>NUCLEOTIDE SEQUENCE</scope>
</reference>
<dbReference type="OrthoDB" id="1730756at2759"/>
<name>A0A9N7MN27_STRHE</name>
<protein>
    <submittedName>
        <fullName evidence="2">UDP-glycosyltransferase 71D1</fullName>
    </submittedName>
</protein>
<dbReference type="InterPro" id="IPR050481">
    <property type="entry name" value="UDP-glycosyltransf_plant"/>
</dbReference>
<comment type="similarity">
    <text evidence="1">Belongs to the UDP-glycosyltransferase family.</text>
</comment>
<accession>A0A9N7MN27</accession>
<dbReference type="AlphaFoldDB" id="A0A9N7MN27"/>
<organism evidence="2 3">
    <name type="scientific">Striga hermonthica</name>
    <name type="common">Purple witchweed</name>
    <name type="synonym">Buchnera hermonthica</name>
    <dbReference type="NCBI Taxonomy" id="68872"/>
    <lineage>
        <taxon>Eukaryota</taxon>
        <taxon>Viridiplantae</taxon>
        <taxon>Streptophyta</taxon>
        <taxon>Embryophyta</taxon>
        <taxon>Tracheophyta</taxon>
        <taxon>Spermatophyta</taxon>
        <taxon>Magnoliopsida</taxon>
        <taxon>eudicotyledons</taxon>
        <taxon>Gunneridae</taxon>
        <taxon>Pentapetalae</taxon>
        <taxon>asterids</taxon>
        <taxon>lamiids</taxon>
        <taxon>Lamiales</taxon>
        <taxon>Orobanchaceae</taxon>
        <taxon>Buchnereae</taxon>
        <taxon>Striga</taxon>
    </lineage>
</organism>
<dbReference type="Proteomes" id="UP001153555">
    <property type="component" value="Unassembled WGS sequence"/>
</dbReference>
<keyword evidence="3" id="KW-1185">Reference proteome</keyword>
<sequence>MVNTFLELEPLAVRALQSDSRLPRVYPVGPILKPGGPEGREVVEWLDRQPDGSVYAEQQVNAFLLVRELGLAEAVRIEYSTDFRGDRPPEIVAAPEIEAAVRRLMGGGGGVVREKVKELKMKSREAMEESKSAYEAQKSFIEDVIRNVGG</sequence>
<dbReference type="PANTHER" id="PTHR48048:SF45">
    <property type="entry name" value="GLYCOSYLTRANSFERASE"/>
    <property type="match status" value="1"/>
</dbReference>
<evidence type="ECO:0000313" key="2">
    <source>
        <dbReference type="EMBL" id="CAA0808436.1"/>
    </source>
</evidence>
<proteinExistence type="inferred from homology"/>
<comment type="caution">
    <text evidence="2">The sequence shown here is derived from an EMBL/GenBank/DDBJ whole genome shotgun (WGS) entry which is preliminary data.</text>
</comment>
<dbReference type="PANTHER" id="PTHR48048">
    <property type="entry name" value="GLYCOSYLTRANSFERASE"/>
    <property type="match status" value="1"/>
</dbReference>